<dbReference type="EMBL" id="JAGGKI010000019">
    <property type="protein sequence ID" value="MBP1896035.1"/>
    <property type="molecule type" value="Genomic_DNA"/>
</dbReference>
<keyword evidence="2" id="KW-1185">Reference proteome</keyword>
<reference evidence="1 2" key="1">
    <citation type="submission" date="2021-03" db="EMBL/GenBank/DDBJ databases">
        <title>Genomic Encyclopedia of Type Strains, Phase IV (KMG-IV): sequencing the most valuable type-strain genomes for metagenomic binning, comparative biology and taxonomic classification.</title>
        <authorList>
            <person name="Goeker M."/>
        </authorList>
    </citation>
    <scope>NUCLEOTIDE SEQUENCE [LARGE SCALE GENOMIC DNA]</scope>
    <source>
        <strain evidence="1 2">DSM 15596</strain>
    </source>
</reference>
<protein>
    <submittedName>
        <fullName evidence="1">Uncharacterized protein</fullName>
    </submittedName>
</protein>
<gene>
    <name evidence="1" type="ORF">J2Z18_005145</name>
</gene>
<dbReference type="Proteomes" id="UP000706926">
    <property type="component" value="Unassembled WGS sequence"/>
</dbReference>
<sequence>MFLYNRYKDILLSLLQPVCIFYIYQHHFTLHGFSLHEIIFFVFREGYISTDCSSDATFVLNYLLNLQHCLI</sequence>
<proteinExistence type="predicted"/>
<name>A0ABS4FIG1_9BACL</name>
<organism evidence="1 2">
    <name type="scientific">Paenibacillus lactis</name>
    <dbReference type="NCBI Taxonomy" id="228574"/>
    <lineage>
        <taxon>Bacteria</taxon>
        <taxon>Bacillati</taxon>
        <taxon>Bacillota</taxon>
        <taxon>Bacilli</taxon>
        <taxon>Bacillales</taxon>
        <taxon>Paenibacillaceae</taxon>
        <taxon>Paenibacillus</taxon>
    </lineage>
</organism>
<evidence type="ECO:0000313" key="2">
    <source>
        <dbReference type="Proteomes" id="UP000706926"/>
    </source>
</evidence>
<accession>A0ABS4FIG1</accession>
<evidence type="ECO:0000313" key="1">
    <source>
        <dbReference type="EMBL" id="MBP1896035.1"/>
    </source>
</evidence>
<comment type="caution">
    <text evidence="1">The sequence shown here is derived from an EMBL/GenBank/DDBJ whole genome shotgun (WGS) entry which is preliminary data.</text>
</comment>